<dbReference type="AlphaFoldDB" id="A0A2K3UVY2"/>
<name>A0A2K3UVY2_9DEIO</name>
<sequence>MPWMMVVLALTTGLSVNTAPAVKGSAASGPAFNLSQFSVCPAVVSGRVLPREPFRPGSAQMVPVPLTPVPVSSPRPCPIPLAAPLRR</sequence>
<dbReference type="Proteomes" id="UP000236379">
    <property type="component" value="Unassembled WGS sequence"/>
</dbReference>
<organism evidence="2 3">
    <name type="scientific">Deinococcus koreensis</name>
    <dbReference type="NCBI Taxonomy" id="2054903"/>
    <lineage>
        <taxon>Bacteria</taxon>
        <taxon>Thermotogati</taxon>
        <taxon>Deinococcota</taxon>
        <taxon>Deinococci</taxon>
        <taxon>Deinococcales</taxon>
        <taxon>Deinococcaceae</taxon>
        <taxon>Deinococcus</taxon>
    </lineage>
</organism>
<accession>A0A2K3UVY2</accession>
<dbReference type="EMBL" id="PPPD01000001">
    <property type="protein sequence ID" value="PNY80692.1"/>
    <property type="molecule type" value="Genomic_DNA"/>
</dbReference>
<evidence type="ECO:0000313" key="3">
    <source>
        <dbReference type="Proteomes" id="UP000236379"/>
    </source>
</evidence>
<keyword evidence="1" id="KW-0732">Signal</keyword>
<comment type="caution">
    <text evidence="2">The sequence shown here is derived from an EMBL/GenBank/DDBJ whole genome shotgun (WGS) entry which is preliminary data.</text>
</comment>
<keyword evidence="3" id="KW-1185">Reference proteome</keyword>
<feature type="signal peptide" evidence="1">
    <location>
        <begin position="1"/>
        <end position="21"/>
    </location>
</feature>
<evidence type="ECO:0000313" key="2">
    <source>
        <dbReference type="EMBL" id="PNY80692.1"/>
    </source>
</evidence>
<evidence type="ECO:0008006" key="4">
    <source>
        <dbReference type="Google" id="ProtNLM"/>
    </source>
</evidence>
<evidence type="ECO:0000256" key="1">
    <source>
        <dbReference type="SAM" id="SignalP"/>
    </source>
</evidence>
<feature type="chain" id="PRO_5014348168" description="Secreted protein" evidence="1">
    <location>
        <begin position="22"/>
        <end position="87"/>
    </location>
</feature>
<protein>
    <recommendedName>
        <fullName evidence="4">Secreted protein</fullName>
    </recommendedName>
</protein>
<reference evidence="2 3" key="1">
    <citation type="submission" date="2018-01" db="EMBL/GenBank/DDBJ databases">
        <title>Deinococcus koreensis sp. nov., a radiation-resistant bacterium isolated from river water.</title>
        <authorList>
            <person name="Choi A."/>
        </authorList>
    </citation>
    <scope>NUCLEOTIDE SEQUENCE [LARGE SCALE GENOMIC DNA]</scope>
    <source>
        <strain evidence="2 3">SJW1-2</strain>
    </source>
</reference>
<proteinExistence type="predicted"/>
<gene>
    <name evidence="2" type="ORF">CVO96_04325</name>
</gene>
<dbReference type="RefSeq" id="WP_103310721.1">
    <property type="nucleotide sequence ID" value="NZ_PPPD01000001.1"/>
</dbReference>